<dbReference type="AlphaFoldDB" id="A0A179HZP3"/>
<organism evidence="1 2">
    <name type="scientific">Purpureocillium lilacinum</name>
    <name type="common">Paecilomyces lilacinus</name>
    <dbReference type="NCBI Taxonomy" id="33203"/>
    <lineage>
        <taxon>Eukaryota</taxon>
        <taxon>Fungi</taxon>
        <taxon>Dikarya</taxon>
        <taxon>Ascomycota</taxon>
        <taxon>Pezizomycotina</taxon>
        <taxon>Sordariomycetes</taxon>
        <taxon>Hypocreomycetidae</taxon>
        <taxon>Hypocreales</taxon>
        <taxon>Ophiocordycipitaceae</taxon>
        <taxon>Purpureocillium</taxon>
    </lineage>
</organism>
<accession>A0A179HZP3</accession>
<comment type="caution">
    <text evidence="1">The sequence shown here is derived from an EMBL/GenBank/DDBJ whole genome shotgun (WGS) entry which is preliminary data.</text>
</comment>
<dbReference type="EMBL" id="LSBI01000001">
    <property type="protein sequence ID" value="OAQ95021.1"/>
    <property type="molecule type" value="Genomic_DNA"/>
</dbReference>
<dbReference type="Proteomes" id="UP000078340">
    <property type="component" value="Unassembled WGS sequence"/>
</dbReference>
<sequence>MRKPSWRRIGPSKTPWMRCRQEPTQNNMAYTNIQLEARRGNACLDLWTMAVWLCFGVVSY</sequence>
<protein>
    <submittedName>
        <fullName evidence="1">Uncharacterized protein</fullName>
    </submittedName>
</protein>
<proteinExistence type="predicted"/>
<reference evidence="1 2" key="1">
    <citation type="submission" date="2016-02" db="EMBL/GenBank/DDBJ databases">
        <title>Biosynthesis of antibiotic leucinostatins and their inhibition on Phytophthora in bio-control Purpureocillium lilacinum.</title>
        <authorList>
            <person name="Wang G."/>
            <person name="Liu Z."/>
            <person name="Lin R."/>
            <person name="Li E."/>
            <person name="Mao Z."/>
            <person name="Ling J."/>
            <person name="Yin W."/>
            <person name="Xie B."/>
        </authorList>
    </citation>
    <scope>NUCLEOTIDE SEQUENCE [LARGE SCALE GENOMIC DNA]</scope>
    <source>
        <strain evidence="1">PLFJ-1</strain>
    </source>
</reference>
<evidence type="ECO:0000313" key="2">
    <source>
        <dbReference type="Proteomes" id="UP000078340"/>
    </source>
</evidence>
<gene>
    <name evidence="1" type="ORF">VFPFJ_01130</name>
</gene>
<name>A0A179HZP3_PURLI</name>
<evidence type="ECO:0000313" key="1">
    <source>
        <dbReference type="EMBL" id="OAQ95021.1"/>
    </source>
</evidence>